<comment type="subcellular location">
    <subcellularLocation>
        <location evidence="1">Cell membrane</location>
        <topology evidence="1">Multi-pass membrane protein</topology>
    </subcellularLocation>
</comment>
<sequence length="547" mass="58077">MEHAFGWWSLLPPILALTLVILTRKVLISLGIAILVGAFMVFDQHIGQALAGIFQTIAGLLFSFEAVDSPTFSGVVQAITDAGFALNDWELYIVLFLMLVGMVASLITFSGGGQAFSRWASRRIKTRKSSLFLPFVLGFVIFIDDYFNALTVGNMSRPLTDRYRVSRAKLAYIVDSTSAPICVIMPLSSWGAFIIGTLATVLTANQLDEFGAFQAFLYTVPINFYALISLLFIVLIILFNIDIGLMKRHEDRAKATGELTDPAKGDVPGDLDEALVMTNGRVYQLFLPIIALVVATTSLLFYTGATAAAAEGLPATMLNMLEYTDIGYSLLLGSCCGFVVAVATTLASKPNLPDFGKALKAGVVAMMPAIYILVLAWTTIDMINRLGTGAFLASLVSDSVNPGFLPVMLFFIACFSGLATGTSWGTFGILLPIAGQMAALIEPSMAIPMFAAVLAGSIFGDHISPISDTTVLSAAGSGAHHMDHVLTQLPYAVLTAIIAGVAFLVLGFFGPIFAWIAAGALLAVTVLALQALSKQASGKQAAQSSQS</sequence>
<feature type="transmembrane region" description="Helical" evidence="6">
    <location>
        <begin position="49"/>
        <end position="67"/>
    </location>
</feature>
<dbReference type="InterPro" id="IPR018461">
    <property type="entry name" value="Na/H_Antiport_NhaC-like_C"/>
</dbReference>
<dbReference type="Proteomes" id="UP000216133">
    <property type="component" value="Unassembled WGS sequence"/>
</dbReference>
<feature type="transmembrane region" description="Helical" evidence="6">
    <location>
        <begin position="326"/>
        <end position="347"/>
    </location>
</feature>
<feature type="domain" description="Na+/H+ antiporter NhaC-like C-terminal" evidence="7">
    <location>
        <begin position="181"/>
        <end position="508"/>
    </location>
</feature>
<evidence type="ECO:0000313" key="9">
    <source>
        <dbReference type="Proteomes" id="UP000216133"/>
    </source>
</evidence>
<accession>A0A268S153</accession>
<comment type="caution">
    <text evidence="8">The sequence shown here is derived from an EMBL/GenBank/DDBJ whole genome shotgun (WGS) entry which is preliminary data.</text>
</comment>
<feature type="transmembrane region" description="Helical" evidence="6">
    <location>
        <begin position="26"/>
        <end position="42"/>
    </location>
</feature>
<feature type="transmembrane region" description="Helical" evidence="6">
    <location>
        <begin position="403"/>
        <end position="431"/>
    </location>
</feature>
<keyword evidence="5 6" id="KW-0472">Membrane</keyword>
<evidence type="ECO:0000256" key="3">
    <source>
        <dbReference type="ARBA" id="ARBA00022692"/>
    </source>
</evidence>
<evidence type="ECO:0000259" key="7">
    <source>
        <dbReference type="Pfam" id="PF03553"/>
    </source>
</evidence>
<evidence type="ECO:0000256" key="6">
    <source>
        <dbReference type="SAM" id="Phobius"/>
    </source>
</evidence>
<dbReference type="PANTHER" id="PTHR43478:SF1">
    <property type="entry name" value="NA+_H+ ANTIPORTER NHAC-LIKE C-TERMINAL DOMAIN-CONTAINING PROTEIN"/>
    <property type="match status" value="1"/>
</dbReference>
<feature type="transmembrane region" description="Helical" evidence="6">
    <location>
        <begin position="224"/>
        <end position="245"/>
    </location>
</feature>
<evidence type="ECO:0000256" key="1">
    <source>
        <dbReference type="ARBA" id="ARBA00004651"/>
    </source>
</evidence>
<gene>
    <name evidence="8" type="ORF">CHH61_09085</name>
</gene>
<feature type="transmembrane region" description="Helical" evidence="6">
    <location>
        <begin position="91"/>
        <end position="110"/>
    </location>
</feature>
<evidence type="ECO:0000256" key="4">
    <source>
        <dbReference type="ARBA" id="ARBA00022989"/>
    </source>
</evidence>
<dbReference type="RefSeq" id="WP_095239486.1">
    <property type="nucleotide sequence ID" value="NZ_CP155469.1"/>
</dbReference>
<keyword evidence="3 6" id="KW-0812">Transmembrane</keyword>
<dbReference type="AlphaFoldDB" id="A0A268S153"/>
<keyword evidence="2" id="KW-1003">Cell membrane</keyword>
<dbReference type="PANTHER" id="PTHR43478">
    <property type="entry name" value="NA+/H+ ANTIPORTER-RELATED"/>
    <property type="match status" value="1"/>
</dbReference>
<proteinExistence type="predicted"/>
<evidence type="ECO:0000256" key="5">
    <source>
        <dbReference type="ARBA" id="ARBA00023136"/>
    </source>
</evidence>
<evidence type="ECO:0000313" key="8">
    <source>
        <dbReference type="EMBL" id="PAF26273.1"/>
    </source>
</evidence>
<dbReference type="EMBL" id="NPBS01000039">
    <property type="protein sequence ID" value="PAF26273.1"/>
    <property type="molecule type" value="Genomic_DNA"/>
</dbReference>
<evidence type="ECO:0000256" key="2">
    <source>
        <dbReference type="ARBA" id="ARBA00022475"/>
    </source>
</evidence>
<feature type="transmembrane region" description="Helical" evidence="6">
    <location>
        <begin position="359"/>
        <end position="383"/>
    </location>
</feature>
<feature type="transmembrane region" description="Helical" evidence="6">
    <location>
        <begin position="285"/>
        <end position="306"/>
    </location>
</feature>
<feature type="transmembrane region" description="Helical" evidence="6">
    <location>
        <begin position="512"/>
        <end position="532"/>
    </location>
</feature>
<organism evidence="8 9">
    <name type="scientific">Shouchella clausii</name>
    <name type="common">Alkalihalobacillus clausii</name>
    <dbReference type="NCBI Taxonomy" id="79880"/>
    <lineage>
        <taxon>Bacteria</taxon>
        <taxon>Bacillati</taxon>
        <taxon>Bacillota</taxon>
        <taxon>Bacilli</taxon>
        <taxon>Bacillales</taxon>
        <taxon>Bacillaceae</taxon>
        <taxon>Shouchella</taxon>
    </lineage>
</organism>
<protein>
    <submittedName>
        <fullName evidence="8">Sodium:proton antiporter</fullName>
    </submittedName>
</protein>
<dbReference type="GO" id="GO:0005886">
    <property type="term" value="C:plasma membrane"/>
    <property type="evidence" value="ECO:0007669"/>
    <property type="project" value="UniProtKB-SubCell"/>
</dbReference>
<feature type="transmembrane region" description="Helical" evidence="6">
    <location>
        <begin position="489"/>
        <end position="506"/>
    </location>
</feature>
<name>A0A268S153_SHOCL</name>
<keyword evidence="4 6" id="KW-1133">Transmembrane helix</keyword>
<reference evidence="8 9" key="1">
    <citation type="submission" date="2017-07" db="EMBL/GenBank/DDBJ databases">
        <title>Isolation and whole genome analysis of endospore-forming bacteria from heroin.</title>
        <authorList>
            <person name="Kalinowski J."/>
            <person name="Ahrens B."/>
            <person name="Al-Dilaimi A."/>
            <person name="Winkler A."/>
            <person name="Wibberg D."/>
            <person name="Schleenbecker U."/>
            <person name="Ruckert C."/>
            <person name="Wolfel R."/>
            <person name="Grass G."/>
        </authorList>
    </citation>
    <scope>NUCLEOTIDE SEQUENCE [LARGE SCALE GENOMIC DNA]</scope>
    <source>
        <strain evidence="8 9">7523-2</strain>
    </source>
</reference>
<dbReference type="Pfam" id="PF03553">
    <property type="entry name" value="Na_H_antiporter"/>
    <property type="match status" value="1"/>
</dbReference>